<evidence type="ECO:0000256" key="3">
    <source>
        <dbReference type="ARBA" id="ARBA00022598"/>
    </source>
</evidence>
<keyword evidence="5" id="KW-0067">ATP-binding</keyword>
<dbReference type="GO" id="GO:0005524">
    <property type="term" value="F:ATP binding"/>
    <property type="evidence" value="ECO:0007669"/>
    <property type="project" value="UniProtKB-KW"/>
</dbReference>
<evidence type="ECO:0000259" key="7">
    <source>
        <dbReference type="Pfam" id="PF00501"/>
    </source>
</evidence>
<dbReference type="Pfam" id="PF13193">
    <property type="entry name" value="AMP-binding_C"/>
    <property type="match status" value="1"/>
</dbReference>
<evidence type="ECO:0000256" key="6">
    <source>
        <dbReference type="SAM" id="MobiDB-lite"/>
    </source>
</evidence>
<dbReference type="Pfam" id="PF16177">
    <property type="entry name" value="ACAS_N"/>
    <property type="match status" value="1"/>
</dbReference>
<dbReference type="EC" id="6.2.1.1" evidence="2"/>
<dbReference type="InterPro" id="IPR045851">
    <property type="entry name" value="AMP-bd_C_sf"/>
</dbReference>
<dbReference type="InterPro" id="IPR025110">
    <property type="entry name" value="AMP-bd_C"/>
</dbReference>
<evidence type="ECO:0000256" key="5">
    <source>
        <dbReference type="ARBA" id="ARBA00022840"/>
    </source>
</evidence>
<feature type="domain" description="Acetyl-coenzyme A synthetase N-terminal" evidence="9">
    <location>
        <begin position="48"/>
        <end position="86"/>
    </location>
</feature>
<dbReference type="Pfam" id="PF00501">
    <property type="entry name" value="AMP-binding"/>
    <property type="match status" value="1"/>
</dbReference>
<feature type="domain" description="AMP-binding enzyme C-terminal" evidence="8">
    <location>
        <begin position="531"/>
        <end position="607"/>
    </location>
</feature>
<evidence type="ECO:0000256" key="4">
    <source>
        <dbReference type="ARBA" id="ARBA00022741"/>
    </source>
</evidence>
<dbReference type="GO" id="GO:0003987">
    <property type="term" value="F:acetate-CoA ligase activity"/>
    <property type="evidence" value="ECO:0007669"/>
    <property type="project" value="UniProtKB-EC"/>
</dbReference>
<dbReference type="GO" id="GO:0006085">
    <property type="term" value="P:acetyl-CoA biosynthetic process"/>
    <property type="evidence" value="ECO:0007669"/>
    <property type="project" value="TreeGrafter"/>
</dbReference>
<dbReference type="InterPro" id="IPR042099">
    <property type="entry name" value="ANL_N_sf"/>
</dbReference>
<keyword evidence="3 10" id="KW-0436">Ligase</keyword>
<evidence type="ECO:0000256" key="1">
    <source>
        <dbReference type="ARBA" id="ARBA00006432"/>
    </source>
</evidence>
<evidence type="ECO:0000256" key="2">
    <source>
        <dbReference type="ARBA" id="ARBA00013275"/>
    </source>
</evidence>
<evidence type="ECO:0000259" key="9">
    <source>
        <dbReference type="Pfam" id="PF16177"/>
    </source>
</evidence>
<dbReference type="PANTHER" id="PTHR24095">
    <property type="entry name" value="ACETYL-COENZYME A SYNTHETASE"/>
    <property type="match status" value="1"/>
</dbReference>
<dbReference type="InterPro" id="IPR032387">
    <property type="entry name" value="ACAS_N"/>
</dbReference>
<reference evidence="10" key="1">
    <citation type="submission" date="2022-04" db="EMBL/GenBank/DDBJ databases">
        <title>Halocatena sp. nov., isolated from a salt lake.</title>
        <authorList>
            <person name="Cui H.-L."/>
        </authorList>
    </citation>
    <scope>NUCLEOTIDE SEQUENCE</scope>
    <source>
        <strain evidence="10">AD-1</strain>
    </source>
</reference>
<feature type="region of interest" description="Disordered" evidence="6">
    <location>
        <begin position="1"/>
        <end position="24"/>
    </location>
</feature>
<dbReference type="EMBL" id="CP096019">
    <property type="protein sequence ID" value="UPM43387.1"/>
    <property type="molecule type" value="Genomic_DNA"/>
</dbReference>
<evidence type="ECO:0000259" key="8">
    <source>
        <dbReference type="Pfam" id="PF13193"/>
    </source>
</evidence>
<keyword evidence="4" id="KW-0547">Nucleotide-binding</keyword>
<dbReference type="AlphaFoldDB" id="A0A8U0A641"/>
<dbReference type="Gene3D" id="3.40.50.12780">
    <property type="entry name" value="N-terminal domain of ligase-like"/>
    <property type="match status" value="1"/>
</dbReference>
<dbReference type="PANTHER" id="PTHR24095:SF14">
    <property type="entry name" value="ACETYL-COENZYME A SYNTHETASE 1"/>
    <property type="match status" value="1"/>
</dbReference>
<dbReference type="InterPro" id="IPR000873">
    <property type="entry name" value="AMP-dep_synth/lig_dom"/>
</dbReference>
<organism evidence="10 11">
    <name type="scientific">Halocatena salina</name>
    <dbReference type="NCBI Taxonomy" id="2934340"/>
    <lineage>
        <taxon>Archaea</taxon>
        <taxon>Methanobacteriati</taxon>
        <taxon>Methanobacteriota</taxon>
        <taxon>Stenosarchaea group</taxon>
        <taxon>Halobacteria</taxon>
        <taxon>Halobacteriales</taxon>
        <taxon>Natronomonadaceae</taxon>
        <taxon>Halocatena</taxon>
    </lineage>
</organism>
<evidence type="ECO:0000313" key="11">
    <source>
        <dbReference type="Proteomes" id="UP000831768"/>
    </source>
</evidence>
<keyword evidence="11" id="KW-1185">Reference proteome</keyword>
<feature type="domain" description="AMP-dependent synthetase/ligase" evidence="7">
    <location>
        <begin position="88"/>
        <end position="472"/>
    </location>
</feature>
<name>A0A8U0A641_9EURY</name>
<comment type="similarity">
    <text evidence="1">Belongs to the ATP-dependent AMP-binding enzyme family.</text>
</comment>
<dbReference type="Proteomes" id="UP000831768">
    <property type="component" value="Chromosome"/>
</dbReference>
<accession>A0A8U0A641</accession>
<gene>
    <name evidence="10" type="ORF">MW046_02825</name>
</gene>
<proteinExistence type="inferred from homology"/>
<dbReference type="Gene3D" id="3.30.300.30">
    <property type="match status" value="1"/>
</dbReference>
<sequence length="645" mass="71107">MEANPFPAVRPIDTPMEADDSVEPPVSFREQANRVNRDFRSQTADTSWDRATDVLDWYESYESVRAGDDPPFDWYTGGRLNACYECLDRHLDARKNRLALRWEGELGETRSYTYLDLYREVNAIAGALRDLGVETGDVVTLYMPVLPELVASMLACARLGAPHNVVFAGLSADALAARMDRADSACLITCDGYYRRGDAINQKRRADNARMALDHELHDTVVVERLGEPSLGENQHSYDSLLTEYAGATVEPIIRRTDDVLFQLYTSGTTGEPKRVTHTTGGYLAHVAVTAQDVLDITPEDTYWCTADIGWITGHSYVVYGPLALGTTTVMYEGTPDHPDPDRIWSIVERNAVDVLYTTPTAIRSFMKGDEASPDEHDLSSLRLLGTVGKPIDPSTWEWYYTHVGDEDCPVVDTWWQTETGGILVSTLPGIDVMKPGSAGPSLPGVEAAVVDSDRQELPPGERGLLAIRTPWPGMARELADASEWGRSAAGEEWMYLPGDEAVMDEDGYITLLGRVDDGLTVDGQRIGTTEIERAIVSVDGVAEAAVIGIDRPLTTAVHAYVSPTLRTDIDPLRDAVRDAVEDTFGPELTFDQIVFTPDLPKTRSGKIMRRMLVAIATGREYGDTSALRNPEIVGELERHDDSET</sequence>
<protein>
    <recommendedName>
        <fullName evidence="2">acetate--CoA ligase</fullName>
        <ecNumber evidence="2">6.2.1.1</ecNumber>
    </recommendedName>
</protein>
<dbReference type="SUPFAM" id="SSF56801">
    <property type="entry name" value="Acetyl-CoA synthetase-like"/>
    <property type="match status" value="1"/>
</dbReference>
<dbReference type="KEGG" id="haad:MW046_02825"/>
<dbReference type="NCBIfam" id="NF001208">
    <property type="entry name" value="PRK00174.1"/>
    <property type="match status" value="1"/>
</dbReference>
<evidence type="ECO:0000313" key="10">
    <source>
        <dbReference type="EMBL" id="UPM43387.1"/>
    </source>
</evidence>